<organism evidence="1 2">
    <name type="scientific">Cellulosimicrobium arenosum</name>
    <dbReference type="NCBI Taxonomy" id="2708133"/>
    <lineage>
        <taxon>Bacteria</taxon>
        <taxon>Bacillati</taxon>
        <taxon>Actinomycetota</taxon>
        <taxon>Actinomycetes</taxon>
        <taxon>Micrococcales</taxon>
        <taxon>Promicromonosporaceae</taxon>
        <taxon>Cellulosimicrobium</taxon>
    </lineage>
</organism>
<dbReference type="RefSeq" id="WP_191828057.1">
    <property type="nucleotide sequence ID" value="NZ_JACYHB010000003.1"/>
</dbReference>
<protein>
    <submittedName>
        <fullName evidence="1">Uncharacterized protein</fullName>
    </submittedName>
</protein>
<gene>
    <name evidence="1" type="ORF">IF651_05295</name>
</gene>
<proteinExistence type="predicted"/>
<reference evidence="1" key="1">
    <citation type="journal article" date="2018" name="Curr. Microbiol.">
        <title>Cellulosimicrobium arenosum sp. nov., Isolated from Marine Sediment Sand.</title>
        <authorList>
            <person name="Oh M."/>
            <person name="Kim J.H."/>
            <person name="Yoon J.H."/>
            <person name="Schumann P."/>
            <person name="Kim W."/>
        </authorList>
    </citation>
    <scope>NUCLEOTIDE SEQUENCE</scope>
    <source>
        <strain evidence="1">KCTC 49039</strain>
    </source>
</reference>
<comment type="caution">
    <text evidence="1">The sequence shown here is derived from an EMBL/GenBank/DDBJ whole genome shotgun (WGS) entry which is preliminary data.</text>
</comment>
<evidence type="ECO:0000313" key="2">
    <source>
        <dbReference type="Proteomes" id="UP000610846"/>
    </source>
</evidence>
<sequence>MSTDGHHADALGDDAVAVATGQPRESWFTLLDAHGASTWSQERVAAWLIEKQGVDGWWAQSLTVAYGQARGVHAPGNPTAGS</sequence>
<reference evidence="1" key="2">
    <citation type="submission" date="2020-09" db="EMBL/GenBank/DDBJ databases">
        <authorList>
            <person name="Yu Y."/>
        </authorList>
    </citation>
    <scope>NUCLEOTIDE SEQUENCE</scope>
    <source>
        <strain evidence="1">KCTC 49039</strain>
    </source>
</reference>
<evidence type="ECO:0000313" key="1">
    <source>
        <dbReference type="EMBL" id="MBD8078473.1"/>
    </source>
</evidence>
<dbReference type="AlphaFoldDB" id="A0A927IZE2"/>
<keyword evidence="2" id="KW-1185">Reference proteome</keyword>
<dbReference type="Proteomes" id="UP000610846">
    <property type="component" value="Unassembled WGS sequence"/>
</dbReference>
<name>A0A927IZE2_9MICO</name>
<dbReference type="EMBL" id="JACYHB010000003">
    <property type="protein sequence ID" value="MBD8078473.1"/>
    <property type="molecule type" value="Genomic_DNA"/>
</dbReference>
<accession>A0A927IZE2</accession>